<dbReference type="CDD" id="cd15482">
    <property type="entry name" value="Sialidase_non-viral"/>
    <property type="match status" value="1"/>
</dbReference>
<evidence type="ECO:0000313" key="2">
    <source>
        <dbReference type="EMBL" id="MBP1468960.1"/>
    </source>
</evidence>
<keyword evidence="3" id="KW-1185">Reference proteome</keyword>
<gene>
    <name evidence="2" type="ORF">EYB53_024845</name>
</gene>
<proteinExistence type="predicted"/>
<keyword evidence="1" id="KW-0812">Transmembrane</keyword>
<evidence type="ECO:0000313" key="3">
    <source>
        <dbReference type="Proteomes" id="UP001193081"/>
    </source>
</evidence>
<dbReference type="InterPro" id="IPR015943">
    <property type="entry name" value="WD40/YVTN_repeat-like_dom_sf"/>
</dbReference>
<dbReference type="SUPFAM" id="SSF50939">
    <property type="entry name" value="Sialidases"/>
    <property type="match status" value="1"/>
</dbReference>
<name>A0ABS4DHP3_9CHLR</name>
<comment type="caution">
    <text evidence="2">The sequence shown here is derived from an EMBL/GenBank/DDBJ whole genome shotgun (WGS) entry which is preliminary data.</text>
</comment>
<keyword evidence="1" id="KW-0472">Membrane</keyword>
<protein>
    <submittedName>
        <fullName evidence="2">Exo-alpha-sialidase</fullName>
    </submittedName>
</protein>
<dbReference type="RefSeq" id="WP_135482228.1">
    <property type="nucleotide sequence ID" value="NZ_SIJK02000122.1"/>
</dbReference>
<dbReference type="Proteomes" id="UP001193081">
    <property type="component" value="Unassembled WGS sequence"/>
</dbReference>
<keyword evidence="1" id="KW-1133">Transmembrane helix</keyword>
<organism evidence="2 3">
    <name type="scientific">Candidatus Chloroploca mongolica</name>
    <dbReference type="NCBI Taxonomy" id="2528176"/>
    <lineage>
        <taxon>Bacteria</taxon>
        <taxon>Bacillati</taxon>
        <taxon>Chloroflexota</taxon>
        <taxon>Chloroflexia</taxon>
        <taxon>Chloroflexales</taxon>
        <taxon>Chloroflexineae</taxon>
        <taxon>Oscillochloridaceae</taxon>
        <taxon>Candidatus Chloroploca</taxon>
    </lineage>
</organism>
<dbReference type="Gene3D" id="2.130.10.10">
    <property type="entry name" value="YVTN repeat-like/Quinoprotein amine dehydrogenase"/>
    <property type="match status" value="2"/>
</dbReference>
<dbReference type="InterPro" id="IPR036278">
    <property type="entry name" value="Sialidase_sf"/>
</dbReference>
<reference evidence="2 3" key="1">
    <citation type="submission" date="2021-03" db="EMBL/GenBank/DDBJ databases">
        <authorList>
            <person name="Grouzdev D.S."/>
        </authorList>
    </citation>
    <scope>NUCLEOTIDE SEQUENCE [LARGE SCALE GENOMIC DNA]</scope>
    <source>
        <strain evidence="2 3">M50-1</strain>
    </source>
</reference>
<evidence type="ECO:0000256" key="1">
    <source>
        <dbReference type="SAM" id="Phobius"/>
    </source>
</evidence>
<dbReference type="EMBL" id="SIJK02000122">
    <property type="protein sequence ID" value="MBP1468960.1"/>
    <property type="molecule type" value="Genomic_DNA"/>
</dbReference>
<accession>A0ABS4DHP3</accession>
<sequence length="379" mass="41780">MSDRKKAVHSFLRMAGIFMWAMLIASINQKIEPHSHTIHAAGDPNISALQCAQLKIDQVATSSDLPNVIALNVSFQGSSLPPRLSTDGGSTWQVVPTMPASAISGIAIAPRQDPVAPVRILAYSGESLYRTGDGGQTWAERDFGLDGPLHAFITGMVASPADGNRLYIFATSWWYGPDWLDSWAYLSTDAGINWTRVYTVSLTTIGNPVLSPISPEDGFVRVHEWQDTHYWQSYTFPVDTLALDALASEHLYGLADFNPQEYPAIYYMSGKSSNDGGRSWTPWETMPSGGCGQLLAHPTQTQRLLARCRQGLYHSTDAGNHWEQVSPIAGNNLIPNYGSPGQLLQVRDDGLWQSNDDGLTWFQIFSTCLYKVFLPMIVH</sequence>
<feature type="transmembrane region" description="Helical" evidence="1">
    <location>
        <begin position="7"/>
        <end position="27"/>
    </location>
</feature>